<evidence type="ECO:0000259" key="3">
    <source>
        <dbReference type="Pfam" id="PF04765"/>
    </source>
</evidence>
<feature type="compositionally biased region" description="Basic residues" evidence="1">
    <location>
        <begin position="22"/>
        <end position="33"/>
    </location>
</feature>
<name>A0A9R1VXB0_LACSA</name>
<dbReference type="Proteomes" id="UP000235145">
    <property type="component" value="Unassembled WGS sequence"/>
</dbReference>
<dbReference type="InterPro" id="IPR048354">
    <property type="entry name" value="TOD1_MUCI70_glycTrfase_dom"/>
</dbReference>
<keyword evidence="5" id="KW-1185">Reference proteome</keyword>
<protein>
    <recommendedName>
        <fullName evidence="3">TOD1/MUCI70 glycosyltransferase-like domain-containing protein</fullName>
    </recommendedName>
</protein>
<evidence type="ECO:0000256" key="2">
    <source>
        <dbReference type="SAM" id="Phobius"/>
    </source>
</evidence>
<dbReference type="PANTHER" id="PTHR12956:SF17">
    <property type="entry name" value="OS01G0749100 PROTEIN"/>
    <property type="match status" value="1"/>
</dbReference>
<feature type="region of interest" description="Disordered" evidence="1">
    <location>
        <begin position="13"/>
        <end position="37"/>
    </location>
</feature>
<dbReference type="Pfam" id="PF04765">
    <property type="entry name" value="TOD1_MUCI70"/>
    <property type="match status" value="1"/>
</dbReference>
<evidence type="ECO:0000313" key="4">
    <source>
        <dbReference type="EMBL" id="KAJ0212366.1"/>
    </source>
</evidence>
<keyword evidence="2" id="KW-0472">Membrane</keyword>
<dbReference type="PANTHER" id="PTHR12956">
    <property type="entry name" value="ALKALINE CERAMIDASE-RELATED"/>
    <property type="match status" value="1"/>
</dbReference>
<evidence type="ECO:0000256" key="1">
    <source>
        <dbReference type="SAM" id="MobiDB-lite"/>
    </source>
</evidence>
<feature type="domain" description="TOD1/MUCI70 glycosyltransferase-like" evidence="3">
    <location>
        <begin position="155"/>
        <end position="456"/>
    </location>
</feature>
<dbReference type="InterPro" id="IPR006852">
    <property type="entry name" value="TOD1_MUCI70"/>
</dbReference>
<comment type="caution">
    <text evidence="4">The sequence shown here is derived from an EMBL/GenBank/DDBJ whole genome shotgun (WGS) entry which is preliminary data.</text>
</comment>
<feature type="transmembrane region" description="Helical" evidence="2">
    <location>
        <begin position="52"/>
        <end position="70"/>
    </location>
</feature>
<dbReference type="AlphaFoldDB" id="A0A9R1VXB0"/>
<evidence type="ECO:0000313" key="5">
    <source>
        <dbReference type="Proteomes" id="UP000235145"/>
    </source>
</evidence>
<keyword evidence="2" id="KW-1133">Transmembrane helix</keyword>
<sequence length="467" mass="53498">MFNNSVSIPVTDDLPDEFGGKMRSRPRRKRRKSEFRGKSELANRTCKQLTRWWPVLLFVAAVLLLVFEASKLGWRSSTIKSDLDTREKKPNVVVSPVKKSEGNLNRLDAPRCLKLLPPEELEHLDFPHDKDSFVPIKKLVYISQNDTPFDKTSQQEMGITRFNQFTGYQTLNQRDQSFKVNETACVHCGFYSEAGGFTISKEDKSFMNSCKSVVSTCTFGGGDDLHQPIGMSDASLQKVYRCTQVCYVAFWDETTLATQEAQGHVFNKDGFIGKWRIVIVRNLPFRDQRLNGKIPKMLAHRLFPNARYSIWVDSKSQFRRDPLGVFESLLWRSKSVFAISEHGARSSVYDEAKAVVKKNKATPEEVEIQITQYTLDGLPQDKRFNGKKALNEASVIVREHTSVTNLFMCLWFNEVVRFTSRDQLSFPYVLWRVKVLKNINMFPVCIRKDLVNSMGHLRKAKPLALGG</sequence>
<organism evidence="4 5">
    <name type="scientific">Lactuca sativa</name>
    <name type="common">Garden lettuce</name>
    <dbReference type="NCBI Taxonomy" id="4236"/>
    <lineage>
        <taxon>Eukaryota</taxon>
        <taxon>Viridiplantae</taxon>
        <taxon>Streptophyta</taxon>
        <taxon>Embryophyta</taxon>
        <taxon>Tracheophyta</taxon>
        <taxon>Spermatophyta</taxon>
        <taxon>Magnoliopsida</taxon>
        <taxon>eudicotyledons</taxon>
        <taxon>Gunneridae</taxon>
        <taxon>Pentapetalae</taxon>
        <taxon>asterids</taxon>
        <taxon>campanulids</taxon>
        <taxon>Asterales</taxon>
        <taxon>Asteraceae</taxon>
        <taxon>Cichorioideae</taxon>
        <taxon>Cichorieae</taxon>
        <taxon>Lactucinae</taxon>
        <taxon>Lactuca</taxon>
    </lineage>
</organism>
<gene>
    <name evidence="4" type="ORF">LSAT_V11C400204270</name>
</gene>
<keyword evidence="2" id="KW-0812">Transmembrane</keyword>
<accession>A0A9R1VXB0</accession>
<reference evidence="4 5" key="1">
    <citation type="journal article" date="2017" name="Nat. Commun.">
        <title>Genome assembly with in vitro proximity ligation data and whole-genome triplication in lettuce.</title>
        <authorList>
            <person name="Reyes-Chin-Wo S."/>
            <person name="Wang Z."/>
            <person name="Yang X."/>
            <person name="Kozik A."/>
            <person name="Arikit S."/>
            <person name="Song C."/>
            <person name="Xia L."/>
            <person name="Froenicke L."/>
            <person name="Lavelle D.O."/>
            <person name="Truco M.J."/>
            <person name="Xia R."/>
            <person name="Zhu S."/>
            <person name="Xu C."/>
            <person name="Xu H."/>
            <person name="Xu X."/>
            <person name="Cox K."/>
            <person name="Korf I."/>
            <person name="Meyers B.C."/>
            <person name="Michelmore R.W."/>
        </authorList>
    </citation>
    <scope>NUCLEOTIDE SEQUENCE [LARGE SCALE GENOMIC DNA]</scope>
    <source>
        <strain evidence="5">cv. Salinas</strain>
        <tissue evidence="4">Seedlings</tissue>
    </source>
</reference>
<dbReference type="EMBL" id="NBSK02000004">
    <property type="protein sequence ID" value="KAJ0212366.1"/>
    <property type="molecule type" value="Genomic_DNA"/>
</dbReference>
<proteinExistence type="predicted"/>